<gene>
    <name evidence="3" type="ORF">B0H66DRAFT_125301</name>
</gene>
<feature type="region of interest" description="Disordered" evidence="1">
    <location>
        <begin position="135"/>
        <end position="154"/>
    </location>
</feature>
<organism evidence="3 4">
    <name type="scientific">Apodospora peruviana</name>
    <dbReference type="NCBI Taxonomy" id="516989"/>
    <lineage>
        <taxon>Eukaryota</taxon>
        <taxon>Fungi</taxon>
        <taxon>Dikarya</taxon>
        <taxon>Ascomycota</taxon>
        <taxon>Pezizomycotina</taxon>
        <taxon>Sordariomycetes</taxon>
        <taxon>Sordariomycetidae</taxon>
        <taxon>Sordariales</taxon>
        <taxon>Lasiosphaeriaceae</taxon>
        <taxon>Apodospora</taxon>
    </lineage>
</organism>
<keyword evidence="4" id="KW-1185">Reference proteome</keyword>
<dbReference type="Proteomes" id="UP001283341">
    <property type="component" value="Unassembled WGS sequence"/>
</dbReference>
<name>A0AAE0II12_9PEZI</name>
<evidence type="ECO:0000313" key="3">
    <source>
        <dbReference type="EMBL" id="KAK3325480.1"/>
    </source>
</evidence>
<keyword evidence="2" id="KW-0812">Transmembrane</keyword>
<evidence type="ECO:0000313" key="4">
    <source>
        <dbReference type="Proteomes" id="UP001283341"/>
    </source>
</evidence>
<feature type="region of interest" description="Disordered" evidence="1">
    <location>
        <begin position="1"/>
        <end position="87"/>
    </location>
</feature>
<comment type="caution">
    <text evidence="3">The sequence shown here is derived from an EMBL/GenBank/DDBJ whole genome shotgun (WGS) entry which is preliminary data.</text>
</comment>
<feature type="compositionally biased region" description="Polar residues" evidence="1">
    <location>
        <begin position="915"/>
        <end position="939"/>
    </location>
</feature>
<feature type="transmembrane region" description="Helical" evidence="2">
    <location>
        <begin position="187"/>
        <end position="212"/>
    </location>
</feature>
<sequence>MTGGGESNGKHGWRLSPWSSSVKAKRSKRWIPARLSPANEPTTTDTSTNMSRQTLLSSPSQPLHGSVDPEESTSGAGSSFKKARGRQHDIVSTSILHERGDESLYLTPPEIDISEPTAPFARVEKAERGSFYRMRSRDPRSPTRTRFREELGSDEKEDMVEESCAHPARLPLDCCSARDPCQRKTSVFALALWFLSIFSTIGSLLWLIVAYYQPRWGRVISSRGSMSPSTASLIIALIAKLIETSFVAVFVATIGQVLTRRAFDRRSRGMTLAEISMRNWVIQPGLMLTDGPALRLVAFTTLGAICLVATIVAVLYTTASDALVSPKLKFGRQEETVLQSFAMASYSNLPFIRESCLIPISKDKDSFSNDACLAVTLSGASYHNFQTYMAGWHDSPPSEVLPDNIMANRPAATSILFDNVTMTAAWIEGQYSNPEQSFRAHRRVINNVTLAMPHPGVYLAATNPINRILQPSDLSGVGEYEIRASSVSPTVNVLCANMAAEELAPLVYTMWPDAKTNETDVPVQHVGWANWTMEVPVVAGDEWLNRTVVDDVFRWGPGYGRRPPVFPMYPLAFNMIINASVYMSDGLYLLAKSNTTSDYTLCEMRSWLSPKCSTQFNISGTEGAHMRAHCEDPLDPVSYAKSSPDAPSNFTSTDWRNLADGWNLALFMNSGANNANASRDRILAQLVLTEPKLSSSLPSFAESLAVLVSSTLVSGSLYTPLKHSWDYPTMTMPAPGAQQNFTALIRTQEYTSSYNNDWQAVFYFVLVMVFILNLLCLVHFAANLRGRPLTDYTDPANLFALAINSPPSMQLSGSCGGGPSGRHLVVPFRVGYSEATNHYYFEEEKLGRDQRNQAAAGDDEINAGASEKKWSKSSKLAAMMMKKKNRSSNSSTASLFSVSPLTESGMSDDMKNDVSGDSQQCNHGSGTNYTRLSTSRSWI</sequence>
<proteinExistence type="predicted"/>
<feature type="transmembrane region" description="Helical" evidence="2">
    <location>
        <begin position="760"/>
        <end position="782"/>
    </location>
</feature>
<feature type="transmembrane region" description="Helical" evidence="2">
    <location>
        <begin position="232"/>
        <end position="258"/>
    </location>
</feature>
<accession>A0AAE0II12</accession>
<keyword evidence="2" id="KW-0472">Membrane</keyword>
<evidence type="ECO:0000256" key="1">
    <source>
        <dbReference type="SAM" id="MobiDB-lite"/>
    </source>
</evidence>
<feature type="transmembrane region" description="Helical" evidence="2">
    <location>
        <begin position="296"/>
        <end position="316"/>
    </location>
</feature>
<evidence type="ECO:0000256" key="2">
    <source>
        <dbReference type="SAM" id="Phobius"/>
    </source>
</evidence>
<protein>
    <submittedName>
        <fullName evidence="3">Uncharacterized protein</fullName>
    </submittedName>
</protein>
<keyword evidence="2" id="KW-1133">Transmembrane helix</keyword>
<feature type="region of interest" description="Disordered" evidence="1">
    <location>
        <begin position="900"/>
        <end position="939"/>
    </location>
</feature>
<dbReference type="AlphaFoldDB" id="A0AAE0II12"/>
<dbReference type="EMBL" id="JAUEDM010000002">
    <property type="protein sequence ID" value="KAK3325480.1"/>
    <property type="molecule type" value="Genomic_DNA"/>
</dbReference>
<reference evidence="3" key="1">
    <citation type="journal article" date="2023" name="Mol. Phylogenet. Evol.">
        <title>Genome-scale phylogeny and comparative genomics of the fungal order Sordariales.</title>
        <authorList>
            <person name="Hensen N."/>
            <person name="Bonometti L."/>
            <person name="Westerberg I."/>
            <person name="Brannstrom I.O."/>
            <person name="Guillou S."/>
            <person name="Cros-Aarteil S."/>
            <person name="Calhoun S."/>
            <person name="Haridas S."/>
            <person name="Kuo A."/>
            <person name="Mondo S."/>
            <person name="Pangilinan J."/>
            <person name="Riley R."/>
            <person name="LaButti K."/>
            <person name="Andreopoulos B."/>
            <person name="Lipzen A."/>
            <person name="Chen C."/>
            <person name="Yan M."/>
            <person name="Daum C."/>
            <person name="Ng V."/>
            <person name="Clum A."/>
            <person name="Steindorff A."/>
            <person name="Ohm R.A."/>
            <person name="Martin F."/>
            <person name="Silar P."/>
            <person name="Natvig D.O."/>
            <person name="Lalanne C."/>
            <person name="Gautier V."/>
            <person name="Ament-Velasquez S.L."/>
            <person name="Kruys A."/>
            <person name="Hutchinson M.I."/>
            <person name="Powell A.J."/>
            <person name="Barry K."/>
            <person name="Miller A.N."/>
            <person name="Grigoriev I.V."/>
            <person name="Debuchy R."/>
            <person name="Gladieux P."/>
            <person name="Hiltunen Thoren M."/>
            <person name="Johannesson H."/>
        </authorList>
    </citation>
    <scope>NUCLEOTIDE SEQUENCE</scope>
    <source>
        <strain evidence="3">CBS 118394</strain>
    </source>
</reference>
<reference evidence="3" key="2">
    <citation type="submission" date="2023-06" db="EMBL/GenBank/DDBJ databases">
        <authorList>
            <consortium name="Lawrence Berkeley National Laboratory"/>
            <person name="Haridas S."/>
            <person name="Hensen N."/>
            <person name="Bonometti L."/>
            <person name="Westerberg I."/>
            <person name="Brannstrom I.O."/>
            <person name="Guillou S."/>
            <person name="Cros-Aarteil S."/>
            <person name="Calhoun S."/>
            <person name="Kuo A."/>
            <person name="Mondo S."/>
            <person name="Pangilinan J."/>
            <person name="Riley R."/>
            <person name="Labutti K."/>
            <person name="Andreopoulos B."/>
            <person name="Lipzen A."/>
            <person name="Chen C."/>
            <person name="Yanf M."/>
            <person name="Daum C."/>
            <person name="Ng V."/>
            <person name="Clum A."/>
            <person name="Steindorff A."/>
            <person name="Ohm R."/>
            <person name="Martin F."/>
            <person name="Silar P."/>
            <person name="Natvig D."/>
            <person name="Lalanne C."/>
            <person name="Gautier V."/>
            <person name="Ament-Velasquez S.L."/>
            <person name="Kruys A."/>
            <person name="Hutchinson M.I."/>
            <person name="Powell A.J."/>
            <person name="Barry K."/>
            <person name="Miller A.N."/>
            <person name="Grigoriev I.V."/>
            <person name="Debuchy R."/>
            <person name="Gladieux P."/>
            <person name="Thoren M.H."/>
            <person name="Johannesson H."/>
        </authorList>
    </citation>
    <scope>NUCLEOTIDE SEQUENCE</scope>
    <source>
        <strain evidence="3">CBS 118394</strain>
    </source>
</reference>
<feature type="compositionally biased region" description="Polar residues" evidence="1">
    <location>
        <begin position="39"/>
        <end position="63"/>
    </location>
</feature>